<dbReference type="AlphaFoldDB" id="A0A815P5Y6"/>
<evidence type="ECO:0000259" key="1">
    <source>
        <dbReference type="Pfam" id="PF03732"/>
    </source>
</evidence>
<gene>
    <name evidence="2" type="ORF">GPM918_LOCUS34496</name>
    <name evidence="3" type="ORF">SRO942_LOCUS35195</name>
</gene>
<evidence type="ECO:0000313" key="2">
    <source>
        <dbReference type="EMBL" id="CAF1444548.1"/>
    </source>
</evidence>
<dbReference type="Pfam" id="PF03732">
    <property type="entry name" value="Retrotrans_gag"/>
    <property type="match status" value="1"/>
</dbReference>
<dbReference type="InterPro" id="IPR005162">
    <property type="entry name" value="Retrotrans_gag_dom"/>
</dbReference>
<keyword evidence="4" id="KW-1185">Reference proteome</keyword>
<sequence length="147" mass="17925">MRTLFRAGDSQLLRNISNWLTGAAGDWYLQLSQSHHLPDMWHEFKKLFLSRFRSPERIEALKIERSRCVQKENETAADFYQRYLGLNLEINPKPKENFLKRYFLRKLRPELVLWMKKKFSDLCLIDEFLRILITIRMKETLRNLRHR</sequence>
<evidence type="ECO:0000313" key="4">
    <source>
        <dbReference type="Proteomes" id="UP000663829"/>
    </source>
</evidence>
<organism evidence="2 4">
    <name type="scientific">Didymodactylos carnosus</name>
    <dbReference type="NCBI Taxonomy" id="1234261"/>
    <lineage>
        <taxon>Eukaryota</taxon>
        <taxon>Metazoa</taxon>
        <taxon>Spiralia</taxon>
        <taxon>Gnathifera</taxon>
        <taxon>Rotifera</taxon>
        <taxon>Eurotatoria</taxon>
        <taxon>Bdelloidea</taxon>
        <taxon>Philodinida</taxon>
        <taxon>Philodinidae</taxon>
        <taxon>Didymodactylos</taxon>
    </lineage>
</organism>
<protein>
    <recommendedName>
        <fullName evidence="1">Retrotransposon gag domain-containing protein</fullName>
    </recommendedName>
</protein>
<reference evidence="2" key="1">
    <citation type="submission" date="2021-02" db="EMBL/GenBank/DDBJ databases">
        <authorList>
            <person name="Nowell W R."/>
        </authorList>
    </citation>
    <scope>NUCLEOTIDE SEQUENCE</scope>
</reference>
<dbReference type="Proteomes" id="UP000681722">
    <property type="component" value="Unassembled WGS sequence"/>
</dbReference>
<accession>A0A815P5Y6</accession>
<dbReference type="PANTHER" id="PTHR33223:SF11">
    <property type="entry name" value="ELEMENT PROTEIN, PUTATIVE-RELATED"/>
    <property type="match status" value="1"/>
</dbReference>
<dbReference type="PANTHER" id="PTHR33223">
    <property type="entry name" value="CCHC-TYPE DOMAIN-CONTAINING PROTEIN"/>
    <property type="match status" value="1"/>
</dbReference>
<dbReference type="EMBL" id="CAJNOQ010019172">
    <property type="protein sequence ID" value="CAF1444548.1"/>
    <property type="molecule type" value="Genomic_DNA"/>
</dbReference>
<comment type="caution">
    <text evidence="2">The sequence shown here is derived from an EMBL/GenBank/DDBJ whole genome shotgun (WGS) entry which is preliminary data.</text>
</comment>
<feature type="domain" description="Retrotransposon gag" evidence="1">
    <location>
        <begin position="19"/>
        <end position="91"/>
    </location>
</feature>
<proteinExistence type="predicted"/>
<evidence type="ECO:0000313" key="3">
    <source>
        <dbReference type="EMBL" id="CAF4319630.1"/>
    </source>
</evidence>
<dbReference type="Proteomes" id="UP000663829">
    <property type="component" value="Unassembled WGS sequence"/>
</dbReference>
<name>A0A815P5Y6_9BILA</name>
<dbReference type="OrthoDB" id="675927at2759"/>
<dbReference type="EMBL" id="CAJOBC010084615">
    <property type="protein sequence ID" value="CAF4319630.1"/>
    <property type="molecule type" value="Genomic_DNA"/>
</dbReference>